<accession>A0ABR2IYV5</accession>
<organism evidence="1 2">
    <name type="scientific">Tritrichomonas musculus</name>
    <dbReference type="NCBI Taxonomy" id="1915356"/>
    <lineage>
        <taxon>Eukaryota</taxon>
        <taxon>Metamonada</taxon>
        <taxon>Parabasalia</taxon>
        <taxon>Tritrichomonadida</taxon>
        <taxon>Tritrichomonadidae</taxon>
        <taxon>Tritrichomonas</taxon>
    </lineage>
</organism>
<keyword evidence="2" id="KW-1185">Reference proteome</keyword>
<dbReference type="EMBL" id="JAPFFF010000014">
    <property type="protein sequence ID" value="KAK8870813.1"/>
    <property type="molecule type" value="Genomic_DNA"/>
</dbReference>
<dbReference type="Proteomes" id="UP001470230">
    <property type="component" value="Unassembled WGS sequence"/>
</dbReference>
<evidence type="ECO:0000313" key="2">
    <source>
        <dbReference type="Proteomes" id="UP001470230"/>
    </source>
</evidence>
<dbReference type="Gene3D" id="2.60.120.260">
    <property type="entry name" value="Galactose-binding domain-like"/>
    <property type="match status" value="1"/>
</dbReference>
<sequence>MFVYQTPVSSLNRILSNDESGDFIIIIQIKYSKEENGITIQKQKQIIFKTTVNNARIISKVINDKYRKDQNIKEYVFNVSKLEEIKIEDIIEIVSTLIKERGNQNIQINQRDKRNIYDRIMTILDNEEETVVEYNIIECHYSEDNKFSGIITYLLNKNDGNDEDLKLTGGGGKSGYGYNDVSNLLLLSVYDFDKGYMNTVYDRRYAFIEYDFGERKIDMTSYTIRALGRSQYQGQPKTWKFMGSNDHEKWEMIDLRENEDELNKGNFVGHFECVRKGKFYRYIKYIQWDNWYAYNLSGRYKCYRYFIAISAIEFFGSISFPCEV</sequence>
<evidence type="ECO:0000313" key="1">
    <source>
        <dbReference type="EMBL" id="KAK8870813.1"/>
    </source>
</evidence>
<comment type="caution">
    <text evidence="1">The sequence shown here is derived from an EMBL/GenBank/DDBJ whole genome shotgun (WGS) entry which is preliminary data.</text>
</comment>
<name>A0ABR2IYV5_9EUKA</name>
<evidence type="ECO:0008006" key="3">
    <source>
        <dbReference type="Google" id="ProtNLM"/>
    </source>
</evidence>
<protein>
    <recommendedName>
        <fullName evidence="3">F5/8 type C domain-containing protein</fullName>
    </recommendedName>
</protein>
<gene>
    <name evidence="1" type="ORF">M9Y10_008706</name>
</gene>
<reference evidence="1 2" key="1">
    <citation type="submission" date="2024-04" db="EMBL/GenBank/DDBJ databases">
        <title>Tritrichomonas musculus Genome.</title>
        <authorList>
            <person name="Alves-Ferreira E."/>
            <person name="Grigg M."/>
            <person name="Lorenzi H."/>
            <person name="Galac M."/>
        </authorList>
    </citation>
    <scope>NUCLEOTIDE SEQUENCE [LARGE SCALE GENOMIC DNA]</scope>
    <source>
        <strain evidence="1 2">EAF2021</strain>
    </source>
</reference>
<proteinExistence type="predicted"/>